<reference evidence="2" key="1">
    <citation type="journal article" date="2021" name="PeerJ">
        <title>Extensive microbial diversity within the chicken gut microbiome revealed by metagenomics and culture.</title>
        <authorList>
            <person name="Gilroy R."/>
            <person name="Ravi A."/>
            <person name="Getino M."/>
            <person name="Pursley I."/>
            <person name="Horton D.L."/>
            <person name="Alikhan N.F."/>
            <person name="Baker D."/>
            <person name="Gharbi K."/>
            <person name="Hall N."/>
            <person name="Watson M."/>
            <person name="Adriaenssens E.M."/>
            <person name="Foster-Nyarko E."/>
            <person name="Jarju S."/>
            <person name="Secka A."/>
            <person name="Antonio M."/>
            <person name="Oren A."/>
            <person name="Chaudhuri R.R."/>
            <person name="La Ragione R."/>
            <person name="Hildebrand F."/>
            <person name="Pallen M.J."/>
        </authorList>
    </citation>
    <scope>NUCLEOTIDE SEQUENCE</scope>
    <source>
        <strain evidence="2">ChiBcec18-1249</strain>
    </source>
</reference>
<evidence type="ECO:0000313" key="2">
    <source>
        <dbReference type="EMBL" id="HJB12347.1"/>
    </source>
</evidence>
<dbReference type="InterPro" id="IPR036163">
    <property type="entry name" value="HMA_dom_sf"/>
</dbReference>
<sequence>MAHLSTHFSLEQPADSHAVKQLKRELDTLPGVTSVSVSGSRLAVDYDPSGIRREDIQQKVQSLGFGIQGAE</sequence>
<dbReference type="GO" id="GO:0046872">
    <property type="term" value="F:metal ion binding"/>
    <property type="evidence" value="ECO:0007669"/>
    <property type="project" value="InterPro"/>
</dbReference>
<accession>A0A9D2LGM2</accession>
<protein>
    <submittedName>
        <fullName evidence="2">Heavy-metal-associated domain-containing protein</fullName>
    </submittedName>
</protein>
<dbReference type="InterPro" id="IPR006121">
    <property type="entry name" value="HMA_dom"/>
</dbReference>
<organism evidence="2 3">
    <name type="scientific">Candidatus Oscillibacter excrementigallinarum</name>
    <dbReference type="NCBI Taxonomy" id="2838716"/>
    <lineage>
        <taxon>Bacteria</taxon>
        <taxon>Bacillati</taxon>
        <taxon>Bacillota</taxon>
        <taxon>Clostridia</taxon>
        <taxon>Eubacteriales</taxon>
        <taxon>Oscillospiraceae</taxon>
        <taxon>Oscillibacter</taxon>
    </lineage>
</organism>
<dbReference type="AlphaFoldDB" id="A0A9D2LGM2"/>
<dbReference type="Pfam" id="PF00403">
    <property type="entry name" value="HMA"/>
    <property type="match status" value="1"/>
</dbReference>
<dbReference type="Gene3D" id="3.30.70.100">
    <property type="match status" value="1"/>
</dbReference>
<gene>
    <name evidence="2" type="ORF">H9787_01385</name>
</gene>
<reference evidence="2" key="2">
    <citation type="submission" date="2021-04" db="EMBL/GenBank/DDBJ databases">
        <authorList>
            <person name="Gilroy R."/>
        </authorList>
    </citation>
    <scope>NUCLEOTIDE SEQUENCE</scope>
    <source>
        <strain evidence="2">ChiBcec18-1249</strain>
    </source>
</reference>
<evidence type="ECO:0000313" key="3">
    <source>
        <dbReference type="Proteomes" id="UP000823824"/>
    </source>
</evidence>
<evidence type="ECO:0000259" key="1">
    <source>
        <dbReference type="Pfam" id="PF00403"/>
    </source>
</evidence>
<dbReference type="SUPFAM" id="SSF55008">
    <property type="entry name" value="HMA, heavy metal-associated domain"/>
    <property type="match status" value="1"/>
</dbReference>
<proteinExistence type="predicted"/>
<name>A0A9D2LGM2_9FIRM</name>
<feature type="domain" description="HMA" evidence="1">
    <location>
        <begin position="17"/>
        <end position="65"/>
    </location>
</feature>
<dbReference type="Proteomes" id="UP000823824">
    <property type="component" value="Unassembled WGS sequence"/>
</dbReference>
<comment type="caution">
    <text evidence="2">The sequence shown here is derived from an EMBL/GenBank/DDBJ whole genome shotgun (WGS) entry which is preliminary data.</text>
</comment>
<dbReference type="EMBL" id="DWZJ01000010">
    <property type="protein sequence ID" value="HJB12347.1"/>
    <property type="molecule type" value="Genomic_DNA"/>
</dbReference>